<dbReference type="InterPro" id="IPR043502">
    <property type="entry name" value="DNA/RNA_pol_sf"/>
</dbReference>
<comment type="caution">
    <text evidence="2">The sequence shown here is derived from an EMBL/GenBank/DDBJ whole genome shotgun (WGS) entry which is preliminary data.</text>
</comment>
<reference evidence="2 3" key="1">
    <citation type="submission" date="2024-06" db="EMBL/GenBank/DDBJ databases">
        <title>The draft genome of Grus japonensis, version 3.</title>
        <authorList>
            <person name="Nabeshima K."/>
            <person name="Suzuki S."/>
            <person name="Onuma M."/>
        </authorList>
    </citation>
    <scope>NUCLEOTIDE SEQUENCE [LARGE SCALE GENOMIC DNA]</scope>
    <source>
        <strain evidence="2 3">451A</strain>
    </source>
</reference>
<gene>
    <name evidence="2" type="ORF">GRJ2_002954300</name>
</gene>
<accession>A0ABC9Y5L9</accession>
<dbReference type="AlphaFoldDB" id="A0ABC9Y5L9"/>
<dbReference type="PROSITE" id="PS50878">
    <property type="entry name" value="RT_POL"/>
    <property type="match status" value="1"/>
</dbReference>
<dbReference type="PANTHER" id="PTHR33332">
    <property type="entry name" value="REVERSE TRANSCRIPTASE DOMAIN-CONTAINING PROTEIN"/>
    <property type="match status" value="1"/>
</dbReference>
<protein>
    <submittedName>
        <fullName evidence="2">Mitochondrial enolase superfamily member 1</fullName>
    </submittedName>
</protein>
<dbReference type="Proteomes" id="UP001623348">
    <property type="component" value="Unassembled WGS sequence"/>
</dbReference>
<name>A0ABC9Y5L9_GRUJA</name>
<evidence type="ECO:0000313" key="2">
    <source>
        <dbReference type="EMBL" id="GAB0204887.1"/>
    </source>
</evidence>
<dbReference type="InterPro" id="IPR000477">
    <property type="entry name" value="RT_dom"/>
</dbReference>
<evidence type="ECO:0000313" key="3">
    <source>
        <dbReference type="Proteomes" id="UP001623348"/>
    </source>
</evidence>
<dbReference type="EMBL" id="BAAFJT010000040">
    <property type="protein sequence ID" value="GAB0204887.1"/>
    <property type="molecule type" value="Genomic_DNA"/>
</dbReference>
<keyword evidence="3" id="KW-1185">Reference proteome</keyword>
<organism evidence="2 3">
    <name type="scientific">Grus japonensis</name>
    <name type="common">Japanese crane</name>
    <name type="synonym">Red-crowned crane</name>
    <dbReference type="NCBI Taxonomy" id="30415"/>
    <lineage>
        <taxon>Eukaryota</taxon>
        <taxon>Metazoa</taxon>
        <taxon>Chordata</taxon>
        <taxon>Craniata</taxon>
        <taxon>Vertebrata</taxon>
        <taxon>Euteleostomi</taxon>
        <taxon>Archelosauria</taxon>
        <taxon>Archosauria</taxon>
        <taxon>Dinosauria</taxon>
        <taxon>Saurischia</taxon>
        <taxon>Theropoda</taxon>
        <taxon>Coelurosauria</taxon>
        <taxon>Aves</taxon>
        <taxon>Neognathae</taxon>
        <taxon>Neoaves</taxon>
        <taxon>Gruiformes</taxon>
        <taxon>Gruidae</taxon>
        <taxon>Grus</taxon>
    </lineage>
</organism>
<sequence>MRENVGPLWNEVTQDMEKAEVLNDFFASVFTGKCLSHTAQVTEGRDCENEELPTVGEDQIREYLRNLKVHESMGPDEMHSRVLREHVDEVAKPLSIKSWQSGELPTDWKRGNITPIFRKGKKEDPGNYRPVSLTSVTGKIMEQILLETMLRHMENKEVIGDSQHGFSKGKTCLTNLVAFYDGVTALVDKGRATDVIYLDLCKAFDTVPHDTLVSKLERHGFYGWTTWWIRNWLDGRTQRVVVNGSMSKWRTVMSGVPQGSVLGSALFNIFVGDMDRGIECTLSKFGDGIKLCGVVNMLEGGGAIQKDLDRLERWARANCMKFNKAKCKVLHLGQGNPKHSYRLGKEWIESIPEEKDLGVFIDEKLNMSRQCALAAQKVNRVLGCIKRSVTSRSREGILPLCSALVRPHLEYCIQLWGPQYRRDMELLERVQRRATKLIRGLEHLSCEDRLRKLGLFSLEKRRLWGDLIAAFQYLKGAYRKDCEGLFMQECSVRTRGNGFKLKVGRFRLDFRKKFFTVRVVRHWHRLPREAVDAPSLEVFNFSSYTTVPQKCNGKMRHRLVYTNLFYSPPLTLRKDKLDGM</sequence>
<feature type="domain" description="Reverse transcriptase" evidence="1">
    <location>
        <begin position="97"/>
        <end position="361"/>
    </location>
</feature>
<evidence type="ECO:0000259" key="1">
    <source>
        <dbReference type="PROSITE" id="PS50878"/>
    </source>
</evidence>
<dbReference type="CDD" id="cd01650">
    <property type="entry name" value="RT_nLTR_like"/>
    <property type="match status" value="1"/>
</dbReference>
<dbReference type="Pfam" id="PF00078">
    <property type="entry name" value="RVT_1"/>
    <property type="match status" value="1"/>
</dbReference>
<dbReference type="SUPFAM" id="SSF56672">
    <property type="entry name" value="DNA/RNA polymerases"/>
    <property type="match status" value="1"/>
</dbReference>
<proteinExistence type="predicted"/>